<gene>
    <name evidence="1" type="ORF">FB558_8591</name>
</gene>
<evidence type="ECO:0000313" key="2">
    <source>
        <dbReference type="Proteomes" id="UP000315677"/>
    </source>
</evidence>
<sequence length="67" mass="7335">MPATSDLDRSTAFTILLHIDPGFANLETTAGLARVTAFLRDWACSNATDMYRFGIGWVQANPLTTET</sequence>
<evidence type="ECO:0000313" key="1">
    <source>
        <dbReference type="EMBL" id="TQM01690.1"/>
    </source>
</evidence>
<keyword evidence="2" id="KW-1185">Reference proteome</keyword>
<protein>
    <submittedName>
        <fullName evidence="1">Uncharacterized protein</fullName>
    </submittedName>
</protein>
<proteinExistence type="predicted"/>
<reference evidence="1 2" key="1">
    <citation type="submission" date="2019-06" db="EMBL/GenBank/DDBJ databases">
        <title>Sequencing the genomes of 1000 actinobacteria strains.</title>
        <authorList>
            <person name="Klenk H.-P."/>
        </authorList>
    </citation>
    <scope>NUCLEOTIDE SEQUENCE [LARGE SCALE GENOMIC DNA]</scope>
    <source>
        <strain evidence="1 2">DSM 45301</strain>
    </source>
</reference>
<dbReference type="AlphaFoldDB" id="A0A543CX64"/>
<dbReference type="RefSeq" id="WP_142065343.1">
    <property type="nucleotide sequence ID" value="NZ_VFPA01000009.1"/>
</dbReference>
<accession>A0A543CX64</accession>
<dbReference type="Proteomes" id="UP000315677">
    <property type="component" value="Unassembled WGS sequence"/>
</dbReference>
<organism evidence="1 2">
    <name type="scientific">Pseudonocardia kunmingensis</name>
    <dbReference type="NCBI Taxonomy" id="630975"/>
    <lineage>
        <taxon>Bacteria</taxon>
        <taxon>Bacillati</taxon>
        <taxon>Actinomycetota</taxon>
        <taxon>Actinomycetes</taxon>
        <taxon>Pseudonocardiales</taxon>
        <taxon>Pseudonocardiaceae</taxon>
        <taxon>Pseudonocardia</taxon>
    </lineage>
</organism>
<name>A0A543CX64_9PSEU</name>
<dbReference type="EMBL" id="VFPA01000009">
    <property type="protein sequence ID" value="TQM01690.1"/>
    <property type="molecule type" value="Genomic_DNA"/>
</dbReference>
<comment type="caution">
    <text evidence="1">The sequence shown here is derived from an EMBL/GenBank/DDBJ whole genome shotgun (WGS) entry which is preliminary data.</text>
</comment>